<protein>
    <submittedName>
        <fullName evidence="1">Uncharacterized protein</fullName>
    </submittedName>
</protein>
<accession>A0A6J5M7S0</accession>
<sequence>MFIDITKLDRKQVKEIVLAAGWWWDESKSIDAETDRRVVEQLVNEAYVRGFKVGVNSRTRIAEVVGAVAVDIEMALKEKNA</sequence>
<proteinExistence type="predicted"/>
<organism evidence="1">
    <name type="scientific">uncultured Caudovirales phage</name>
    <dbReference type="NCBI Taxonomy" id="2100421"/>
    <lineage>
        <taxon>Viruses</taxon>
        <taxon>Duplodnaviria</taxon>
        <taxon>Heunggongvirae</taxon>
        <taxon>Uroviricota</taxon>
        <taxon>Caudoviricetes</taxon>
        <taxon>Peduoviridae</taxon>
        <taxon>Maltschvirus</taxon>
        <taxon>Maltschvirus maltsch</taxon>
    </lineage>
</organism>
<name>A0A6J5M7S0_9CAUD</name>
<dbReference type="EMBL" id="LR796387">
    <property type="protein sequence ID" value="CAB4141160.1"/>
    <property type="molecule type" value="Genomic_DNA"/>
</dbReference>
<gene>
    <name evidence="1" type="ORF">UFOVP412_56</name>
</gene>
<reference evidence="1" key="1">
    <citation type="submission" date="2020-04" db="EMBL/GenBank/DDBJ databases">
        <authorList>
            <person name="Chiriac C."/>
            <person name="Salcher M."/>
            <person name="Ghai R."/>
            <person name="Kavagutti S V."/>
        </authorList>
    </citation>
    <scope>NUCLEOTIDE SEQUENCE</scope>
</reference>
<evidence type="ECO:0000313" key="1">
    <source>
        <dbReference type="EMBL" id="CAB4141160.1"/>
    </source>
</evidence>